<dbReference type="PANTHER" id="PTHR10545:SF29">
    <property type="entry name" value="GH14572P-RELATED"/>
    <property type="match status" value="1"/>
</dbReference>
<dbReference type="CDD" id="cd04301">
    <property type="entry name" value="NAT_SF"/>
    <property type="match status" value="1"/>
</dbReference>
<organism evidence="4 5">
    <name type="scientific">Saxibacter everestensis</name>
    <dbReference type="NCBI Taxonomy" id="2909229"/>
    <lineage>
        <taxon>Bacteria</taxon>
        <taxon>Bacillati</taxon>
        <taxon>Actinomycetota</taxon>
        <taxon>Actinomycetes</taxon>
        <taxon>Micrococcales</taxon>
        <taxon>Brevibacteriaceae</taxon>
        <taxon>Saxibacter</taxon>
    </lineage>
</organism>
<sequence length="162" mass="17986">MTTTTSARLRRATIDDIPGILGLIHELAVYEKEPDAVNTTEEDLRKALFGADPAAFAHVVEVDGEPVAMALWFLNFSTWEGVHGIYLEDLFVKPEHRGAGYGKLLLKTLAELCVERGYARLEWSVLNWNEPSIGFYKSLGAVPQDEWTTFRLTGDSLTSLGS</sequence>
<protein>
    <submittedName>
        <fullName evidence="4">GNAT family N-acetyltransferase</fullName>
    </submittedName>
</protein>
<gene>
    <name evidence="4" type="ORF">LWF01_13695</name>
</gene>
<feature type="domain" description="N-acetyltransferase" evidence="3">
    <location>
        <begin position="7"/>
        <end position="162"/>
    </location>
</feature>
<keyword evidence="1" id="KW-0808">Transferase</keyword>
<keyword evidence="2" id="KW-0012">Acyltransferase</keyword>
<name>A0ABY8QRV6_9MICO</name>
<evidence type="ECO:0000313" key="4">
    <source>
        <dbReference type="EMBL" id="WGW11140.1"/>
    </source>
</evidence>
<dbReference type="InterPro" id="IPR000182">
    <property type="entry name" value="GNAT_dom"/>
</dbReference>
<evidence type="ECO:0000313" key="5">
    <source>
        <dbReference type="Proteomes" id="UP001209083"/>
    </source>
</evidence>
<evidence type="ECO:0000259" key="3">
    <source>
        <dbReference type="PROSITE" id="PS51186"/>
    </source>
</evidence>
<dbReference type="EMBL" id="CP090958">
    <property type="protein sequence ID" value="WGW11140.1"/>
    <property type="molecule type" value="Genomic_DNA"/>
</dbReference>
<dbReference type="InterPro" id="IPR051016">
    <property type="entry name" value="Diverse_Substrate_AcTransf"/>
</dbReference>
<evidence type="ECO:0000256" key="2">
    <source>
        <dbReference type="ARBA" id="ARBA00023315"/>
    </source>
</evidence>
<keyword evidence="5" id="KW-1185">Reference proteome</keyword>
<dbReference type="Proteomes" id="UP001209083">
    <property type="component" value="Chromosome"/>
</dbReference>
<dbReference type="Pfam" id="PF00583">
    <property type="entry name" value="Acetyltransf_1"/>
    <property type="match status" value="1"/>
</dbReference>
<evidence type="ECO:0000256" key="1">
    <source>
        <dbReference type="ARBA" id="ARBA00022679"/>
    </source>
</evidence>
<dbReference type="Gene3D" id="3.40.630.30">
    <property type="match status" value="1"/>
</dbReference>
<dbReference type="RefSeq" id="WP_349637923.1">
    <property type="nucleotide sequence ID" value="NZ_CP090958.1"/>
</dbReference>
<accession>A0ABY8QRV6</accession>
<dbReference type="InterPro" id="IPR016181">
    <property type="entry name" value="Acyl_CoA_acyltransferase"/>
</dbReference>
<proteinExistence type="predicted"/>
<dbReference type="PANTHER" id="PTHR10545">
    <property type="entry name" value="DIAMINE N-ACETYLTRANSFERASE"/>
    <property type="match status" value="1"/>
</dbReference>
<dbReference type="SUPFAM" id="SSF55729">
    <property type="entry name" value="Acyl-CoA N-acyltransferases (Nat)"/>
    <property type="match status" value="1"/>
</dbReference>
<dbReference type="PROSITE" id="PS51186">
    <property type="entry name" value="GNAT"/>
    <property type="match status" value="1"/>
</dbReference>
<reference evidence="4 5" key="1">
    <citation type="submission" date="2023-05" db="EMBL/GenBank/DDBJ databases">
        <title>Lithophilousrod everest ZFBP1038 complete genpme.</title>
        <authorList>
            <person name="Tian M."/>
        </authorList>
    </citation>
    <scope>NUCLEOTIDE SEQUENCE [LARGE SCALE GENOMIC DNA]</scope>
    <source>
        <strain evidence="4 5">ZFBP1038</strain>
    </source>
</reference>